<dbReference type="EMBL" id="LAVV01014671">
    <property type="protein sequence ID" value="KNZ44540.1"/>
    <property type="molecule type" value="Genomic_DNA"/>
</dbReference>
<proteinExistence type="predicted"/>
<gene>
    <name evidence="1" type="ORF">VP01_905g5</name>
</gene>
<comment type="caution">
    <text evidence="1">The sequence shown here is derived from an EMBL/GenBank/DDBJ whole genome shotgun (WGS) entry which is preliminary data.</text>
</comment>
<organism evidence="1 2">
    <name type="scientific">Puccinia sorghi</name>
    <dbReference type="NCBI Taxonomy" id="27349"/>
    <lineage>
        <taxon>Eukaryota</taxon>
        <taxon>Fungi</taxon>
        <taxon>Dikarya</taxon>
        <taxon>Basidiomycota</taxon>
        <taxon>Pucciniomycotina</taxon>
        <taxon>Pucciniomycetes</taxon>
        <taxon>Pucciniales</taxon>
        <taxon>Pucciniaceae</taxon>
        <taxon>Puccinia</taxon>
    </lineage>
</organism>
<dbReference type="Proteomes" id="UP000037035">
    <property type="component" value="Unassembled WGS sequence"/>
</dbReference>
<reference evidence="1 2" key="1">
    <citation type="submission" date="2015-08" db="EMBL/GenBank/DDBJ databases">
        <title>Next Generation Sequencing and Analysis of the Genome of Puccinia sorghi L Schw, the Causal Agent of Maize Common Rust.</title>
        <authorList>
            <person name="Rochi L."/>
            <person name="Burguener G."/>
            <person name="Darino M."/>
            <person name="Turjanski A."/>
            <person name="Kreff E."/>
            <person name="Dieguez M.J."/>
            <person name="Sacco F."/>
        </authorList>
    </citation>
    <scope>NUCLEOTIDE SEQUENCE [LARGE SCALE GENOMIC DNA]</scope>
    <source>
        <strain evidence="1 2">RO10H11247</strain>
    </source>
</reference>
<name>A0A0L6U9U4_9BASI</name>
<sequence>MPNPYVKFFINTAYLMQCTFILFAFQITWAQINWFQSNYQKCNQITIFHFIFHNKYENGVLYSRLTT</sequence>
<dbReference type="AlphaFoldDB" id="A0A0L6U9U4"/>
<evidence type="ECO:0000313" key="2">
    <source>
        <dbReference type="Proteomes" id="UP000037035"/>
    </source>
</evidence>
<accession>A0A0L6U9U4</accession>
<protein>
    <submittedName>
        <fullName evidence="1">Uncharacterized protein</fullName>
    </submittedName>
</protein>
<evidence type="ECO:0000313" key="1">
    <source>
        <dbReference type="EMBL" id="KNZ44540.1"/>
    </source>
</evidence>
<dbReference type="VEuPathDB" id="FungiDB:VP01_905g5"/>
<keyword evidence="2" id="KW-1185">Reference proteome</keyword>